<dbReference type="PANTHER" id="PTHR30012">
    <property type="entry name" value="GENERAL SECRETION PATHWAY PROTEIN"/>
    <property type="match status" value="1"/>
</dbReference>
<evidence type="ECO:0000256" key="1">
    <source>
        <dbReference type="ARBA" id="ARBA00004651"/>
    </source>
</evidence>
<feature type="transmembrane region" description="Helical" evidence="7">
    <location>
        <begin position="174"/>
        <end position="197"/>
    </location>
</feature>
<dbReference type="Pfam" id="PF00482">
    <property type="entry name" value="T2SSF"/>
    <property type="match status" value="2"/>
</dbReference>
<sequence length="408" mass="44315">MPTKTFSYEAMDRSGTMLKGKIESETAEAAAQSLTAQKLIPLSVEGAGSGLNKDLKLPGFGGRTSLKDLAVFSRQFASMTSSGLTLLRALNILEEQTTKPKLKDAITHVKNDVQGGITLSKAMAAHPDHFPPLMVNMIRAGETGGFLDDALTRIANMYESDANLRSKIKGAMTYPVIVLIFSLLLGTGVIIFIVPVFEKMFKGLGGKLPLPTQIMVDLSHNMYWAGPLLLAGTTIGLRLYRRAVRDNYAFRLRMDRLKLRLPVFGSLFTKLAISRWARNLGTLLSVGVPVIQALDIVGGTAGNSVISEAMEDVRNSVRVGMQMSGPLARHPLFPDMVVQMLEVGEETGNITEMLDKVADFYDHEVETATESLTSAMEPLLVVLLGAVIGTMVVCLYMPMFSIYGHIGS</sequence>
<evidence type="ECO:0000256" key="7">
    <source>
        <dbReference type="SAM" id="Phobius"/>
    </source>
</evidence>
<evidence type="ECO:0000256" key="5">
    <source>
        <dbReference type="ARBA" id="ARBA00022989"/>
    </source>
</evidence>
<dbReference type="PRINTS" id="PR00812">
    <property type="entry name" value="BCTERIALGSPF"/>
</dbReference>
<name>A0ABY4R328_9ACTN</name>
<evidence type="ECO:0000259" key="8">
    <source>
        <dbReference type="Pfam" id="PF00482"/>
    </source>
</evidence>
<dbReference type="RefSeq" id="WP_249773446.1">
    <property type="nucleotide sequence ID" value="NZ_CP097332.1"/>
</dbReference>
<keyword evidence="6 7" id="KW-0472">Membrane</keyword>
<dbReference type="EMBL" id="CP097332">
    <property type="protein sequence ID" value="UQX89550.1"/>
    <property type="molecule type" value="Genomic_DNA"/>
</dbReference>
<dbReference type="InterPro" id="IPR018076">
    <property type="entry name" value="T2SS_GspF_dom"/>
</dbReference>
<accession>A0ABY4R328</accession>
<feature type="domain" description="Type II secretion system protein GspF" evidence="8">
    <location>
        <begin position="72"/>
        <end position="195"/>
    </location>
</feature>
<dbReference type="Gene3D" id="1.20.81.30">
    <property type="entry name" value="Type II secretion system (T2SS), domain F"/>
    <property type="match status" value="2"/>
</dbReference>
<dbReference type="PANTHER" id="PTHR30012:SF0">
    <property type="entry name" value="TYPE II SECRETION SYSTEM PROTEIN F-RELATED"/>
    <property type="match status" value="1"/>
</dbReference>
<reference evidence="9" key="2">
    <citation type="submission" date="2022-05" db="EMBL/GenBank/DDBJ databases">
        <authorList>
            <person name="Kim J.-S."/>
            <person name="Lee K."/>
            <person name="Suh M."/>
            <person name="Eom M."/>
            <person name="Kim J.-S."/>
            <person name="Kim D.-S."/>
            <person name="Ko S.-H."/>
            <person name="Shin Y."/>
            <person name="Lee J.-S."/>
        </authorList>
    </citation>
    <scope>NUCLEOTIDE SEQUENCE</scope>
    <source>
        <strain evidence="9">N237</strain>
    </source>
</reference>
<evidence type="ECO:0000256" key="6">
    <source>
        <dbReference type="ARBA" id="ARBA00023136"/>
    </source>
</evidence>
<evidence type="ECO:0000313" key="9">
    <source>
        <dbReference type="EMBL" id="UQX89550.1"/>
    </source>
</evidence>
<feature type="transmembrane region" description="Helical" evidence="7">
    <location>
        <begin position="379"/>
        <end position="403"/>
    </location>
</feature>
<comment type="subcellular location">
    <subcellularLocation>
        <location evidence="1">Cell membrane</location>
        <topology evidence="1">Multi-pass membrane protein</topology>
    </subcellularLocation>
</comment>
<evidence type="ECO:0000313" key="10">
    <source>
        <dbReference type="Proteomes" id="UP001056336"/>
    </source>
</evidence>
<evidence type="ECO:0000256" key="3">
    <source>
        <dbReference type="ARBA" id="ARBA00022475"/>
    </source>
</evidence>
<dbReference type="InterPro" id="IPR003004">
    <property type="entry name" value="GspF/PilC"/>
</dbReference>
<keyword evidence="10" id="KW-1185">Reference proteome</keyword>
<evidence type="ECO:0000256" key="4">
    <source>
        <dbReference type="ARBA" id="ARBA00022692"/>
    </source>
</evidence>
<feature type="domain" description="Type II secretion system protein GspF" evidence="8">
    <location>
        <begin position="276"/>
        <end position="398"/>
    </location>
</feature>
<comment type="similarity">
    <text evidence="2">Belongs to the GSP F family.</text>
</comment>
<gene>
    <name evidence="9" type="ORF">M6D93_05960</name>
</gene>
<protein>
    <submittedName>
        <fullName evidence="9">Type II secretion system F family protein</fullName>
    </submittedName>
</protein>
<keyword evidence="4 7" id="KW-0812">Transmembrane</keyword>
<keyword evidence="5 7" id="KW-1133">Transmembrane helix</keyword>
<organism evidence="9 10">
    <name type="scientific">Jatrophihabitans telluris</name>
    <dbReference type="NCBI Taxonomy" id="2038343"/>
    <lineage>
        <taxon>Bacteria</taxon>
        <taxon>Bacillati</taxon>
        <taxon>Actinomycetota</taxon>
        <taxon>Actinomycetes</taxon>
        <taxon>Jatrophihabitantales</taxon>
        <taxon>Jatrophihabitantaceae</taxon>
        <taxon>Jatrophihabitans</taxon>
    </lineage>
</organism>
<evidence type="ECO:0000256" key="2">
    <source>
        <dbReference type="ARBA" id="ARBA00005745"/>
    </source>
</evidence>
<keyword evidence="3" id="KW-1003">Cell membrane</keyword>
<feature type="transmembrane region" description="Helical" evidence="7">
    <location>
        <begin position="222"/>
        <end position="240"/>
    </location>
</feature>
<dbReference type="InterPro" id="IPR042094">
    <property type="entry name" value="T2SS_GspF_sf"/>
</dbReference>
<proteinExistence type="inferred from homology"/>
<reference evidence="9" key="1">
    <citation type="journal article" date="2018" name="Int. J. Syst. Evol. Microbiol.">
        <title>Jatrophihabitans telluris sp. nov., isolated from sediment soil of lava forest wetlands and the emended description of the genus Jatrophihabitans.</title>
        <authorList>
            <person name="Lee K.C."/>
            <person name="Suh M.K."/>
            <person name="Eom M.K."/>
            <person name="Kim K.K."/>
            <person name="Kim J.S."/>
            <person name="Kim D.S."/>
            <person name="Ko S.H."/>
            <person name="Shin Y.K."/>
            <person name="Lee J.S."/>
        </authorList>
    </citation>
    <scope>NUCLEOTIDE SEQUENCE</scope>
    <source>
        <strain evidence="9">N237</strain>
    </source>
</reference>
<dbReference type="Proteomes" id="UP001056336">
    <property type="component" value="Chromosome"/>
</dbReference>